<dbReference type="Proteomes" id="UP001056120">
    <property type="component" value="Linkage Group LG07"/>
</dbReference>
<comment type="caution">
    <text evidence="1">The sequence shown here is derived from an EMBL/GenBank/DDBJ whole genome shotgun (WGS) entry which is preliminary data.</text>
</comment>
<evidence type="ECO:0000313" key="1">
    <source>
        <dbReference type="EMBL" id="KAI3811203.1"/>
    </source>
</evidence>
<protein>
    <submittedName>
        <fullName evidence="1">Uncharacterized protein</fullName>
    </submittedName>
</protein>
<name>A0ACB9IUM3_9ASTR</name>
<proteinExistence type="predicted"/>
<sequence length="186" mass="21013">MVMWVCGEGQNFRQNLLNLSLNLGIVVSVDVKKERGRIGSFDEQETKSFKRITQELFCDMPYLLIVDNLETEKRMEPYEFTDKQYYIHVKEDVTDGELGNATKKNQHDFDLFVIGAGSGGVRASKFSAQYGTKDGICKLPIHPINSKVIGGVSVTCVMHGCFLLRFLSVEQPLGKKFRMQGCMVDM</sequence>
<organism evidence="1 2">
    <name type="scientific">Smallanthus sonchifolius</name>
    <dbReference type="NCBI Taxonomy" id="185202"/>
    <lineage>
        <taxon>Eukaryota</taxon>
        <taxon>Viridiplantae</taxon>
        <taxon>Streptophyta</taxon>
        <taxon>Embryophyta</taxon>
        <taxon>Tracheophyta</taxon>
        <taxon>Spermatophyta</taxon>
        <taxon>Magnoliopsida</taxon>
        <taxon>eudicotyledons</taxon>
        <taxon>Gunneridae</taxon>
        <taxon>Pentapetalae</taxon>
        <taxon>asterids</taxon>
        <taxon>campanulids</taxon>
        <taxon>Asterales</taxon>
        <taxon>Asteraceae</taxon>
        <taxon>Asteroideae</taxon>
        <taxon>Heliantheae alliance</taxon>
        <taxon>Millerieae</taxon>
        <taxon>Smallanthus</taxon>
    </lineage>
</organism>
<reference evidence="2" key="1">
    <citation type="journal article" date="2022" name="Mol. Ecol. Resour.">
        <title>The genomes of chicory, endive, great burdock and yacon provide insights into Asteraceae palaeo-polyploidization history and plant inulin production.</title>
        <authorList>
            <person name="Fan W."/>
            <person name="Wang S."/>
            <person name="Wang H."/>
            <person name="Wang A."/>
            <person name="Jiang F."/>
            <person name="Liu H."/>
            <person name="Zhao H."/>
            <person name="Xu D."/>
            <person name="Zhang Y."/>
        </authorList>
    </citation>
    <scope>NUCLEOTIDE SEQUENCE [LARGE SCALE GENOMIC DNA]</scope>
    <source>
        <strain evidence="2">cv. Yunnan</strain>
    </source>
</reference>
<dbReference type="EMBL" id="CM042024">
    <property type="protein sequence ID" value="KAI3811203.1"/>
    <property type="molecule type" value="Genomic_DNA"/>
</dbReference>
<reference evidence="1 2" key="2">
    <citation type="journal article" date="2022" name="Mol. Ecol. Resour.">
        <title>The genomes of chicory, endive, great burdock and yacon provide insights into Asteraceae paleo-polyploidization history and plant inulin production.</title>
        <authorList>
            <person name="Fan W."/>
            <person name="Wang S."/>
            <person name="Wang H."/>
            <person name="Wang A."/>
            <person name="Jiang F."/>
            <person name="Liu H."/>
            <person name="Zhao H."/>
            <person name="Xu D."/>
            <person name="Zhang Y."/>
        </authorList>
    </citation>
    <scope>NUCLEOTIDE SEQUENCE [LARGE SCALE GENOMIC DNA]</scope>
    <source>
        <strain evidence="2">cv. Yunnan</strain>
        <tissue evidence="1">Leaves</tissue>
    </source>
</reference>
<gene>
    <name evidence="1" type="ORF">L1987_20922</name>
</gene>
<keyword evidence="2" id="KW-1185">Reference proteome</keyword>
<accession>A0ACB9IUM3</accession>
<evidence type="ECO:0000313" key="2">
    <source>
        <dbReference type="Proteomes" id="UP001056120"/>
    </source>
</evidence>